<evidence type="ECO:0000256" key="2">
    <source>
        <dbReference type="PROSITE-ProRule" id="PRU00169"/>
    </source>
</evidence>
<accession>A0A1I3FLK5</accession>
<dbReference type="RefSeq" id="WP_092859649.1">
    <property type="nucleotide sequence ID" value="NZ_FOQH01000004.1"/>
</dbReference>
<proteinExistence type="predicted"/>
<dbReference type="PROSITE" id="PS50110">
    <property type="entry name" value="RESPONSE_REGULATORY"/>
    <property type="match status" value="1"/>
</dbReference>
<dbReference type="InterPro" id="IPR001789">
    <property type="entry name" value="Sig_transdc_resp-reg_receiver"/>
</dbReference>
<name>A0A1I3FLK5_9RHOB</name>
<dbReference type="GO" id="GO:0000160">
    <property type="term" value="P:phosphorelay signal transduction system"/>
    <property type="evidence" value="ECO:0007669"/>
    <property type="project" value="InterPro"/>
</dbReference>
<dbReference type="Proteomes" id="UP000199377">
    <property type="component" value="Unassembled WGS sequence"/>
</dbReference>
<feature type="region of interest" description="Disordered" evidence="3">
    <location>
        <begin position="133"/>
        <end position="192"/>
    </location>
</feature>
<evidence type="ECO:0000313" key="6">
    <source>
        <dbReference type="Proteomes" id="UP000199377"/>
    </source>
</evidence>
<dbReference type="STRING" id="1114924.SAMN05216258_104365"/>
<feature type="modified residue" description="4-aspartylphosphate" evidence="2">
    <location>
        <position position="51"/>
    </location>
</feature>
<reference evidence="5 6" key="1">
    <citation type="submission" date="2016-10" db="EMBL/GenBank/DDBJ databases">
        <authorList>
            <person name="de Groot N.N."/>
        </authorList>
    </citation>
    <scope>NUCLEOTIDE SEQUENCE [LARGE SCALE GENOMIC DNA]</scope>
    <source>
        <strain evidence="5 6">CGMCC 1.11030</strain>
    </source>
</reference>
<dbReference type="SMART" id="SM00448">
    <property type="entry name" value="REC"/>
    <property type="match status" value="1"/>
</dbReference>
<dbReference type="Pfam" id="PF00072">
    <property type="entry name" value="Response_reg"/>
    <property type="match status" value="1"/>
</dbReference>
<protein>
    <submittedName>
        <fullName evidence="5">Response regulator receiver domain-containing protein</fullName>
    </submittedName>
</protein>
<dbReference type="PANTHER" id="PTHR44591">
    <property type="entry name" value="STRESS RESPONSE REGULATOR PROTEIN 1"/>
    <property type="match status" value="1"/>
</dbReference>
<keyword evidence="6" id="KW-1185">Reference proteome</keyword>
<evidence type="ECO:0000313" key="5">
    <source>
        <dbReference type="EMBL" id="SFI12115.1"/>
    </source>
</evidence>
<organism evidence="5 6">
    <name type="scientific">Albimonas pacifica</name>
    <dbReference type="NCBI Taxonomy" id="1114924"/>
    <lineage>
        <taxon>Bacteria</taxon>
        <taxon>Pseudomonadati</taxon>
        <taxon>Pseudomonadota</taxon>
        <taxon>Alphaproteobacteria</taxon>
        <taxon>Rhodobacterales</taxon>
        <taxon>Paracoccaceae</taxon>
        <taxon>Albimonas</taxon>
    </lineage>
</organism>
<keyword evidence="1 2" id="KW-0597">Phosphoprotein</keyword>
<dbReference type="Gene3D" id="3.40.50.2300">
    <property type="match status" value="1"/>
</dbReference>
<dbReference type="SUPFAM" id="SSF52172">
    <property type="entry name" value="CheY-like"/>
    <property type="match status" value="1"/>
</dbReference>
<feature type="domain" description="Response regulatory" evidence="4">
    <location>
        <begin position="2"/>
        <end position="117"/>
    </location>
</feature>
<dbReference type="CDD" id="cd00156">
    <property type="entry name" value="REC"/>
    <property type="match status" value="1"/>
</dbReference>
<dbReference type="OrthoDB" id="7874292at2"/>
<dbReference type="AlphaFoldDB" id="A0A1I3FLK5"/>
<dbReference type="InterPro" id="IPR011006">
    <property type="entry name" value="CheY-like_superfamily"/>
</dbReference>
<evidence type="ECO:0000256" key="3">
    <source>
        <dbReference type="SAM" id="MobiDB-lite"/>
    </source>
</evidence>
<sequence length="192" mass="19997">MRCLIVEDDTSLAELVRLEIGDHDVEGVCMPSIAAAIAAMKEAPPDALVIDLTLPDGCGLEVAAEARRLCPQAPALIFTGSEEADALAIFRSHANVRAVVAKRVEDGDEVGALARSLASMIRGSDAPCPGLARGFPGGTGRAGPSPELQARRAAMQATLRKAAEGRPPATPLRPVRPAASSEGRPRPPRLRA</sequence>
<dbReference type="PANTHER" id="PTHR44591:SF3">
    <property type="entry name" value="RESPONSE REGULATORY DOMAIN-CONTAINING PROTEIN"/>
    <property type="match status" value="1"/>
</dbReference>
<evidence type="ECO:0000256" key="1">
    <source>
        <dbReference type="ARBA" id="ARBA00022553"/>
    </source>
</evidence>
<dbReference type="InterPro" id="IPR050595">
    <property type="entry name" value="Bact_response_regulator"/>
</dbReference>
<evidence type="ECO:0000259" key="4">
    <source>
        <dbReference type="PROSITE" id="PS50110"/>
    </source>
</evidence>
<gene>
    <name evidence="5" type="ORF">SAMN05216258_104365</name>
</gene>
<dbReference type="EMBL" id="FOQH01000004">
    <property type="protein sequence ID" value="SFI12115.1"/>
    <property type="molecule type" value="Genomic_DNA"/>
</dbReference>